<protein>
    <submittedName>
        <fullName evidence="2">Uncharacterized protein</fullName>
    </submittedName>
</protein>
<reference evidence="2" key="1">
    <citation type="journal article" date="2010" name="Science">
        <title>Plasticity of animal genome architecture unmasked by rapid evolution of a pelagic tunicate.</title>
        <authorList>
            <person name="Denoeud F."/>
            <person name="Henriet S."/>
            <person name="Mungpakdee S."/>
            <person name="Aury J.M."/>
            <person name="Da Silva C."/>
            <person name="Brinkmann H."/>
            <person name="Mikhaleva J."/>
            <person name="Olsen L.C."/>
            <person name="Jubin C."/>
            <person name="Canestro C."/>
            <person name="Bouquet J.M."/>
            <person name="Danks G."/>
            <person name="Poulain J."/>
            <person name="Campsteijn C."/>
            <person name="Adamski M."/>
            <person name="Cross I."/>
            <person name="Yadetie F."/>
            <person name="Muffato M."/>
            <person name="Louis A."/>
            <person name="Butcher S."/>
            <person name="Tsagkogeorga G."/>
            <person name="Konrad A."/>
            <person name="Singh S."/>
            <person name="Jensen M.F."/>
            <person name="Cong E.H."/>
            <person name="Eikeseth-Otteraa H."/>
            <person name="Noel B."/>
            <person name="Anthouard V."/>
            <person name="Porcel B.M."/>
            <person name="Kachouri-Lafond R."/>
            <person name="Nishino A."/>
            <person name="Ugolini M."/>
            <person name="Chourrout P."/>
            <person name="Nishida H."/>
            <person name="Aasland R."/>
            <person name="Huzurbazar S."/>
            <person name="Westhof E."/>
            <person name="Delsuc F."/>
            <person name="Lehrach H."/>
            <person name="Reinhardt R."/>
            <person name="Weissenbach J."/>
            <person name="Roy S.W."/>
            <person name="Artiguenave F."/>
            <person name="Postlethwait J.H."/>
            <person name="Manak J.R."/>
            <person name="Thompson E.M."/>
            <person name="Jaillon O."/>
            <person name="Du Pasquier L."/>
            <person name="Boudinot P."/>
            <person name="Liberles D.A."/>
            <person name="Volff J.N."/>
            <person name="Philippe H."/>
            <person name="Lenhard B."/>
            <person name="Roest Crollius H."/>
            <person name="Wincker P."/>
            <person name="Chourrout D."/>
        </authorList>
    </citation>
    <scope>NUCLEOTIDE SEQUENCE [LARGE SCALE GENOMIC DNA]</scope>
</reference>
<evidence type="ECO:0000313" key="2">
    <source>
        <dbReference type="EMBL" id="CBY09275.1"/>
    </source>
</evidence>
<gene>
    <name evidence="2" type="ORF">GSOID_T00007811001</name>
</gene>
<dbReference type="Proteomes" id="UP000001307">
    <property type="component" value="Unassembled WGS sequence"/>
</dbReference>
<feature type="compositionally biased region" description="Basic residues" evidence="1">
    <location>
        <begin position="53"/>
        <end position="71"/>
    </location>
</feature>
<feature type="region of interest" description="Disordered" evidence="1">
    <location>
        <begin position="1"/>
        <end position="74"/>
    </location>
</feature>
<dbReference type="OrthoDB" id="10594010at2759"/>
<accession>E4XCF0</accession>
<sequence>MAPEVKTTPFGDISNTIGNAKEKREQNASLVKIGPGGDQPEFVEKDAFESRKKSASKKKTRGTRGGRKNREKKTFVKTLEEVAQLEVAAQPAEKSDKTLRYTAEEVIALRAKCIAADKKLEPKFLCEYPLTKKKSGMDEVKILPVAHPQEGVIAKTIKKILNRNEIEPIKGETPHFVKRPSTSPLKTIASLDLAKPTRCKKSASRDSFIREDAPRKHRQMRPPSALSYAGYEYDQYEYENGVDYCPMPVYFYVPYYVPACTMPQMYDAPTISNSSSFSSISRGESIPEFTPRSFKCASAPEIRQQPAHAAPEIKED</sequence>
<dbReference type="InParanoid" id="E4XCF0"/>
<keyword evidence="3" id="KW-1185">Reference proteome</keyword>
<feature type="region of interest" description="Disordered" evidence="1">
    <location>
        <begin position="297"/>
        <end position="316"/>
    </location>
</feature>
<feature type="compositionally biased region" description="Basic and acidic residues" evidence="1">
    <location>
        <begin position="42"/>
        <end position="52"/>
    </location>
</feature>
<organism evidence="2">
    <name type="scientific">Oikopleura dioica</name>
    <name type="common">Tunicate</name>
    <dbReference type="NCBI Taxonomy" id="34765"/>
    <lineage>
        <taxon>Eukaryota</taxon>
        <taxon>Metazoa</taxon>
        <taxon>Chordata</taxon>
        <taxon>Tunicata</taxon>
        <taxon>Appendicularia</taxon>
        <taxon>Copelata</taxon>
        <taxon>Oikopleuridae</taxon>
        <taxon>Oikopleura</taxon>
    </lineage>
</organism>
<dbReference type="AlphaFoldDB" id="E4XCF0"/>
<dbReference type="EMBL" id="FN653035">
    <property type="protein sequence ID" value="CBY09275.1"/>
    <property type="molecule type" value="Genomic_DNA"/>
</dbReference>
<evidence type="ECO:0000256" key="1">
    <source>
        <dbReference type="SAM" id="MobiDB-lite"/>
    </source>
</evidence>
<proteinExistence type="predicted"/>
<name>E4XCF0_OIKDI</name>
<evidence type="ECO:0000313" key="3">
    <source>
        <dbReference type="Proteomes" id="UP000001307"/>
    </source>
</evidence>